<evidence type="ECO:0000313" key="4">
    <source>
        <dbReference type="Proteomes" id="UP001418222"/>
    </source>
</evidence>
<reference evidence="3 4" key="1">
    <citation type="journal article" date="2022" name="Nat. Plants">
        <title>Genomes of leafy and leafless Platanthera orchids illuminate the evolution of mycoheterotrophy.</title>
        <authorList>
            <person name="Li M.H."/>
            <person name="Liu K.W."/>
            <person name="Li Z."/>
            <person name="Lu H.C."/>
            <person name="Ye Q.L."/>
            <person name="Zhang D."/>
            <person name="Wang J.Y."/>
            <person name="Li Y.F."/>
            <person name="Zhong Z.M."/>
            <person name="Liu X."/>
            <person name="Yu X."/>
            <person name="Liu D.K."/>
            <person name="Tu X.D."/>
            <person name="Liu B."/>
            <person name="Hao Y."/>
            <person name="Liao X.Y."/>
            <person name="Jiang Y.T."/>
            <person name="Sun W.H."/>
            <person name="Chen J."/>
            <person name="Chen Y.Q."/>
            <person name="Ai Y."/>
            <person name="Zhai J.W."/>
            <person name="Wu S.S."/>
            <person name="Zhou Z."/>
            <person name="Hsiao Y.Y."/>
            <person name="Wu W.L."/>
            <person name="Chen Y.Y."/>
            <person name="Lin Y.F."/>
            <person name="Hsu J.L."/>
            <person name="Li C.Y."/>
            <person name="Wang Z.W."/>
            <person name="Zhao X."/>
            <person name="Zhong W.Y."/>
            <person name="Ma X.K."/>
            <person name="Ma L."/>
            <person name="Huang J."/>
            <person name="Chen G.Z."/>
            <person name="Huang M.Z."/>
            <person name="Huang L."/>
            <person name="Peng D.H."/>
            <person name="Luo Y.B."/>
            <person name="Zou S.Q."/>
            <person name="Chen S.P."/>
            <person name="Lan S."/>
            <person name="Tsai W.C."/>
            <person name="Van de Peer Y."/>
            <person name="Liu Z.J."/>
        </authorList>
    </citation>
    <scope>NUCLEOTIDE SEQUENCE [LARGE SCALE GENOMIC DNA]</scope>
    <source>
        <strain evidence="3">Lor287</strain>
    </source>
</reference>
<dbReference type="PANTHER" id="PTHR11439:SF467">
    <property type="entry name" value="INTEGRASE CATALYTIC DOMAIN-CONTAINING PROTEIN"/>
    <property type="match status" value="1"/>
</dbReference>
<feature type="signal peptide" evidence="2">
    <location>
        <begin position="1"/>
        <end position="27"/>
    </location>
</feature>
<dbReference type="Proteomes" id="UP001418222">
    <property type="component" value="Unassembled WGS sequence"/>
</dbReference>
<name>A0AAP0B2A4_9ASPA</name>
<protein>
    <recommendedName>
        <fullName evidence="5">Copia protein</fullName>
    </recommendedName>
</protein>
<keyword evidence="2" id="KW-0732">Signal</keyword>
<evidence type="ECO:0000313" key="3">
    <source>
        <dbReference type="EMBL" id="KAK8924195.1"/>
    </source>
</evidence>
<dbReference type="EMBL" id="JBBWWQ010000017">
    <property type="protein sequence ID" value="KAK8924195.1"/>
    <property type="molecule type" value="Genomic_DNA"/>
</dbReference>
<proteinExistence type="predicted"/>
<accession>A0AAP0B2A4</accession>
<evidence type="ECO:0008006" key="5">
    <source>
        <dbReference type="Google" id="ProtNLM"/>
    </source>
</evidence>
<evidence type="ECO:0000256" key="1">
    <source>
        <dbReference type="SAM" id="MobiDB-lite"/>
    </source>
</evidence>
<gene>
    <name evidence="3" type="ORF">KSP39_PZI019372</name>
</gene>
<dbReference type="CDD" id="cd09272">
    <property type="entry name" value="RNase_HI_RT_Ty1"/>
    <property type="match status" value="1"/>
</dbReference>
<dbReference type="PANTHER" id="PTHR11439">
    <property type="entry name" value="GAG-POL-RELATED RETROTRANSPOSON"/>
    <property type="match status" value="1"/>
</dbReference>
<keyword evidence="4" id="KW-1185">Reference proteome</keyword>
<feature type="region of interest" description="Disordered" evidence="1">
    <location>
        <begin position="28"/>
        <end position="55"/>
    </location>
</feature>
<evidence type="ECO:0000256" key="2">
    <source>
        <dbReference type="SAM" id="SignalP"/>
    </source>
</evidence>
<dbReference type="AlphaFoldDB" id="A0AAP0B2A4"/>
<organism evidence="3 4">
    <name type="scientific">Platanthera zijinensis</name>
    <dbReference type="NCBI Taxonomy" id="2320716"/>
    <lineage>
        <taxon>Eukaryota</taxon>
        <taxon>Viridiplantae</taxon>
        <taxon>Streptophyta</taxon>
        <taxon>Embryophyta</taxon>
        <taxon>Tracheophyta</taxon>
        <taxon>Spermatophyta</taxon>
        <taxon>Magnoliopsida</taxon>
        <taxon>Liliopsida</taxon>
        <taxon>Asparagales</taxon>
        <taxon>Orchidaceae</taxon>
        <taxon>Orchidoideae</taxon>
        <taxon>Orchideae</taxon>
        <taxon>Orchidinae</taxon>
        <taxon>Platanthera</taxon>
    </lineage>
</organism>
<sequence>MTFHLLHRLSSLALLWIFSSIKVVGESREGMNSSNNNWRDKVKGGNKYHPSSSTPIKKSGSILFWFKATGFGFFFDSTLETVDHCSPFRPDITFVVGLLGRYQSNPKPDHWVVVKKVLRYLKGTSDIKLVYHKVQNLKLVGYTDSDFIGCGDDRKSTLGYIFRFADGAILWKSVKQTLITSSTMHAEFVALFRVSTHAVLLKNFISELKVVDFIAGHIRLYCDNIFLVMFSINNKSITRSKHVEIKFLTFKELVKNGDILVEHLEIDDMLADPLTKELRPNVFQKYVINMGLKELFDVLD</sequence>
<comment type="caution">
    <text evidence="3">The sequence shown here is derived from an EMBL/GenBank/DDBJ whole genome shotgun (WGS) entry which is preliminary data.</text>
</comment>
<feature type="chain" id="PRO_5042853542" description="Copia protein" evidence="2">
    <location>
        <begin position="28"/>
        <end position="300"/>
    </location>
</feature>